<dbReference type="FunFam" id="2.60.40.420:FF:000022">
    <property type="entry name" value="FET5p Multicopper oxidase"/>
    <property type="match status" value="1"/>
</dbReference>
<dbReference type="InterPro" id="IPR008972">
    <property type="entry name" value="Cupredoxin"/>
</dbReference>
<dbReference type="InterPro" id="IPR044130">
    <property type="entry name" value="CuRO_2_Fet3-like"/>
</dbReference>
<evidence type="ECO:0000259" key="8">
    <source>
        <dbReference type="Pfam" id="PF00394"/>
    </source>
</evidence>
<dbReference type="InterPro" id="IPR001117">
    <property type="entry name" value="Cu-oxidase_2nd"/>
</dbReference>
<dbReference type="GO" id="GO:0004322">
    <property type="term" value="F:ferroxidase activity"/>
    <property type="evidence" value="ECO:0007669"/>
    <property type="project" value="TreeGrafter"/>
</dbReference>
<dbReference type="InterPro" id="IPR045087">
    <property type="entry name" value="Cu-oxidase_fam"/>
</dbReference>
<dbReference type="GO" id="GO:0005507">
    <property type="term" value="F:copper ion binding"/>
    <property type="evidence" value="ECO:0007669"/>
    <property type="project" value="InterPro"/>
</dbReference>
<keyword evidence="5" id="KW-0186">Copper</keyword>
<evidence type="ECO:0000256" key="5">
    <source>
        <dbReference type="ARBA" id="ARBA00023008"/>
    </source>
</evidence>
<keyword evidence="4" id="KW-0560">Oxidoreductase</keyword>
<gene>
    <name evidence="10" type="ORF">LTR78_008816</name>
</gene>
<dbReference type="InterPro" id="IPR033138">
    <property type="entry name" value="Cu_oxidase_CS"/>
</dbReference>
<dbReference type="InterPro" id="IPR011707">
    <property type="entry name" value="Cu-oxidase-like_N"/>
</dbReference>
<dbReference type="PANTHER" id="PTHR11709">
    <property type="entry name" value="MULTI-COPPER OXIDASE"/>
    <property type="match status" value="1"/>
</dbReference>
<dbReference type="SUPFAM" id="SSF49503">
    <property type="entry name" value="Cupredoxins"/>
    <property type="match status" value="2"/>
</dbReference>
<feature type="domain" description="Plastocyanin-like" evidence="8">
    <location>
        <begin position="156"/>
        <end position="280"/>
    </location>
</feature>
<dbReference type="PANTHER" id="PTHR11709:SF361">
    <property type="entry name" value="IRON TRANSPORT MULTICOPPER OXIDASE FET3"/>
    <property type="match status" value="1"/>
</dbReference>
<dbReference type="EMBL" id="JAUTXT010000044">
    <property type="protein sequence ID" value="KAK3671355.1"/>
    <property type="molecule type" value="Genomic_DNA"/>
</dbReference>
<evidence type="ECO:0000313" key="11">
    <source>
        <dbReference type="Proteomes" id="UP001274830"/>
    </source>
</evidence>
<protein>
    <recommendedName>
        <fullName evidence="12">Multicopper oxidase</fullName>
    </recommendedName>
</protein>
<evidence type="ECO:0000256" key="7">
    <source>
        <dbReference type="SAM" id="SignalP"/>
    </source>
</evidence>
<dbReference type="PROSITE" id="PS00079">
    <property type="entry name" value="MULTICOPPER_OXIDASE1"/>
    <property type="match status" value="1"/>
</dbReference>
<sequence>MALSLSSFLFAICIAPAVLADTVTFDWSIGWVRANPDGLAERPVMGINGQWPLPLLNITKGDNIVVNLHNQLGNQSTSMHFHGMYQNGTNEMDGPVGVTQCDVPPGSSFKLNFTIDQPGTYWYHSHTRGQYPDGLRGQLVVHDPENPYRGQFDAEIPLTVSDWYHAEMPGLLASFVSYKNPTGAEPVPKSALMNDTQNLTIPVEPGKTYFFRLTNIGAFAGQYFWIEGHTMQIIEVDGVYTEPAEASMIYLTAAQRYGFLVTMKTDDSANFAMMGSMDTVSLDIFQPNRDPTDLSMQDLFDVVPDTLNCNSTSWLVYNDAAPKPAALLLDEFEPFDDFTLVPQDGLKLYDHVDYSFNLDLAMNNLGDGAN</sequence>
<dbReference type="CDD" id="cd13877">
    <property type="entry name" value="CuRO_2_Fet3p_like"/>
    <property type="match status" value="1"/>
</dbReference>
<dbReference type="Pfam" id="PF07732">
    <property type="entry name" value="Cu-oxidase_3"/>
    <property type="match status" value="1"/>
</dbReference>
<dbReference type="AlphaFoldDB" id="A0AAE0TSS5"/>
<evidence type="ECO:0000259" key="9">
    <source>
        <dbReference type="Pfam" id="PF07732"/>
    </source>
</evidence>
<dbReference type="GO" id="GO:0033215">
    <property type="term" value="P:reductive iron assimilation"/>
    <property type="evidence" value="ECO:0007669"/>
    <property type="project" value="TreeGrafter"/>
</dbReference>
<dbReference type="Proteomes" id="UP001274830">
    <property type="component" value="Unassembled WGS sequence"/>
</dbReference>
<feature type="domain" description="Plastocyanin-like" evidence="9">
    <location>
        <begin position="30"/>
        <end position="145"/>
    </location>
</feature>
<evidence type="ECO:0000256" key="6">
    <source>
        <dbReference type="ARBA" id="ARBA00023180"/>
    </source>
</evidence>
<feature type="chain" id="PRO_5042121744" description="Multicopper oxidase" evidence="7">
    <location>
        <begin position="21"/>
        <end position="370"/>
    </location>
</feature>
<evidence type="ECO:0000256" key="4">
    <source>
        <dbReference type="ARBA" id="ARBA00023002"/>
    </source>
</evidence>
<dbReference type="Gene3D" id="2.60.40.420">
    <property type="entry name" value="Cupredoxins - blue copper proteins"/>
    <property type="match status" value="2"/>
</dbReference>
<keyword evidence="2" id="KW-0479">Metal-binding</keyword>
<dbReference type="GO" id="GO:0033573">
    <property type="term" value="C:high-affinity iron permease complex"/>
    <property type="evidence" value="ECO:0007669"/>
    <property type="project" value="TreeGrafter"/>
</dbReference>
<keyword evidence="11" id="KW-1185">Reference proteome</keyword>
<comment type="caution">
    <text evidence="10">The sequence shown here is derived from an EMBL/GenBank/DDBJ whole genome shotgun (WGS) entry which is preliminary data.</text>
</comment>
<keyword evidence="6" id="KW-0325">Glycoprotein</keyword>
<dbReference type="GO" id="GO:0010106">
    <property type="term" value="P:cellular response to iron ion starvation"/>
    <property type="evidence" value="ECO:0007669"/>
    <property type="project" value="TreeGrafter"/>
</dbReference>
<keyword evidence="3 7" id="KW-0732">Signal</keyword>
<evidence type="ECO:0000256" key="1">
    <source>
        <dbReference type="ARBA" id="ARBA00010609"/>
    </source>
</evidence>
<feature type="signal peptide" evidence="7">
    <location>
        <begin position="1"/>
        <end position="20"/>
    </location>
</feature>
<dbReference type="CDD" id="cd13851">
    <property type="entry name" value="CuRO_1_Fet3p"/>
    <property type="match status" value="1"/>
</dbReference>
<dbReference type="Pfam" id="PF00394">
    <property type="entry name" value="Cu-oxidase"/>
    <property type="match status" value="1"/>
</dbReference>
<reference evidence="10" key="1">
    <citation type="submission" date="2023-07" db="EMBL/GenBank/DDBJ databases">
        <title>Black Yeasts Isolated from many extreme environments.</title>
        <authorList>
            <person name="Coleine C."/>
            <person name="Stajich J.E."/>
            <person name="Selbmann L."/>
        </authorList>
    </citation>
    <scope>NUCLEOTIDE SEQUENCE</scope>
    <source>
        <strain evidence="10">CCFEE 5485</strain>
    </source>
</reference>
<evidence type="ECO:0000256" key="2">
    <source>
        <dbReference type="ARBA" id="ARBA00022723"/>
    </source>
</evidence>
<evidence type="ECO:0000313" key="10">
    <source>
        <dbReference type="EMBL" id="KAK3671355.1"/>
    </source>
</evidence>
<evidence type="ECO:0008006" key="12">
    <source>
        <dbReference type="Google" id="ProtNLM"/>
    </source>
</evidence>
<proteinExistence type="inferred from homology"/>
<organism evidence="10 11">
    <name type="scientific">Recurvomyces mirabilis</name>
    <dbReference type="NCBI Taxonomy" id="574656"/>
    <lineage>
        <taxon>Eukaryota</taxon>
        <taxon>Fungi</taxon>
        <taxon>Dikarya</taxon>
        <taxon>Ascomycota</taxon>
        <taxon>Pezizomycotina</taxon>
        <taxon>Dothideomycetes</taxon>
        <taxon>Dothideomycetidae</taxon>
        <taxon>Mycosphaerellales</taxon>
        <taxon>Teratosphaeriaceae</taxon>
        <taxon>Recurvomyces</taxon>
    </lineage>
</organism>
<evidence type="ECO:0000256" key="3">
    <source>
        <dbReference type="ARBA" id="ARBA00022729"/>
    </source>
</evidence>
<comment type="similarity">
    <text evidence="1">Belongs to the multicopper oxidase family.</text>
</comment>
<accession>A0AAE0TSS5</accession>
<name>A0AAE0TSS5_9PEZI</name>